<dbReference type="Proteomes" id="UP001262582">
    <property type="component" value="Unassembled WGS sequence"/>
</dbReference>
<gene>
    <name evidence="3" type="ORF">RM539_04255</name>
</gene>
<dbReference type="EMBL" id="JAVRHK010000002">
    <property type="protein sequence ID" value="MDT0675795.1"/>
    <property type="molecule type" value="Genomic_DNA"/>
</dbReference>
<keyword evidence="4" id="KW-1185">Reference proteome</keyword>
<organism evidence="3 4">
    <name type="scientific">Autumnicola musiva</name>
    <dbReference type="NCBI Taxonomy" id="3075589"/>
    <lineage>
        <taxon>Bacteria</taxon>
        <taxon>Pseudomonadati</taxon>
        <taxon>Bacteroidota</taxon>
        <taxon>Flavobacteriia</taxon>
        <taxon>Flavobacteriales</taxon>
        <taxon>Flavobacteriaceae</taxon>
        <taxon>Autumnicola</taxon>
    </lineage>
</organism>
<dbReference type="InterPro" id="IPR004143">
    <property type="entry name" value="BPL_LPL_catalytic"/>
</dbReference>
<dbReference type="Pfam" id="PF03099">
    <property type="entry name" value="BPL_LplA_LipB"/>
    <property type="match status" value="1"/>
</dbReference>
<dbReference type="PANTHER" id="PTHR12835:SF5">
    <property type="entry name" value="BIOTIN--PROTEIN LIGASE"/>
    <property type="match status" value="1"/>
</dbReference>
<dbReference type="Gene3D" id="3.30.930.10">
    <property type="entry name" value="Bira Bifunctional Protein, Domain 2"/>
    <property type="match status" value="1"/>
</dbReference>
<evidence type="ECO:0000313" key="4">
    <source>
        <dbReference type="Proteomes" id="UP001262582"/>
    </source>
</evidence>
<dbReference type="InterPro" id="IPR004408">
    <property type="entry name" value="Biotin_CoA_COase_ligase"/>
</dbReference>
<dbReference type="EC" id="6.3.4.15" evidence="3"/>
<dbReference type="PANTHER" id="PTHR12835">
    <property type="entry name" value="BIOTIN PROTEIN LIGASE"/>
    <property type="match status" value="1"/>
</dbReference>
<dbReference type="SUPFAM" id="SSF55681">
    <property type="entry name" value="Class II aaRS and biotin synthetases"/>
    <property type="match status" value="1"/>
</dbReference>
<sequence length="243" mass="27191">MRIIKVNAINSTNEFVRDFYNGNNKFEPVCVTAYTQTKGKGQRGAGWESNPGENLTFSILYPEVNVAGSNQFLLSAAVALSILDVLGKHNIPNLRVKWPNDIMAANLKICGILIENILKKNTISASIIGIGLNVNQTEFLNLPKAGSLQLVAGKTFNTDKLLEELLNSIERRLQKLTNYLKLEILKEYQSKMFKKDVVSTFQFPDGSHLTGIIRGVSNDGLLKVELEDEVFRVFDLKEIKLLF</sequence>
<evidence type="ECO:0000259" key="2">
    <source>
        <dbReference type="PROSITE" id="PS51733"/>
    </source>
</evidence>
<dbReference type="CDD" id="cd16442">
    <property type="entry name" value="BPL"/>
    <property type="match status" value="1"/>
</dbReference>
<dbReference type="InterPro" id="IPR045864">
    <property type="entry name" value="aa-tRNA-synth_II/BPL/LPL"/>
</dbReference>
<comment type="caution">
    <text evidence="3">The sequence shown here is derived from an EMBL/GenBank/DDBJ whole genome shotgun (WGS) entry which is preliminary data.</text>
</comment>
<evidence type="ECO:0000313" key="3">
    <source>
        <dbReference type="EMBL" id="MDT0675795.1"/>
    </source>
</evidence>
<keyword evidence="1 3" id="KW-0436">Ligase</keyword>
<accession>A0ABU3D2N3</accession>
<feature type="domain" description="BPL/LPL catalytic" evidence="2">
    <location>
        <begin position="1"/>
        <end position="177"/>
    </location>
</feature>
<proteinExistence type="predicted"/>
<protein>
    <submittedName>
        <fullName evidence="3">Biotin--[acetyl-CoA-carboxylase] ligase</fullName>
        <ecNumber evidence="3">6.3.4.15</ecNumber>
    </submittedName>
</protein>
<dbReference type="NCBIfam" id="TIGR00121">
    <property type="entry name" value="birA_ligase"/>
    <property type="match status" value="1"/>
</dbReference>
<evidence type="ECO:0000256" key="1">
    <source>
        <dbReference type="ARBA" id="ARBA00022598"/>
    </source>
</evidence>
<name>A0ABU3D2N3_9FLAO</name>
<dbReference type="PROSITE" id="PS51733">
    <property type="entry name" value="BPL_LPL_CATALYTIC"/>
    <property type="match status" value="1"/>
</dbReference>
<dbReference type="RefSeq" id="WP_311502190.1">
    <property type="nucleotide sequence ID" value="NZ_JAVRHK010000002.1"/>
</dbReference>
<reference evidence="3 4" key="1">
    <citation type="submission" date="2023-09" db="EMBL/GenBank/DDBJ databases">
        <authorList>
            <person name="Rey-Velasco X."/>
        </authorList>
    </citation>
    <scope>NUCLEOTIDE SEQUENCE [LARGE SCALE GENOMIC DNA]</scope>
    <source>
        <strain evidence="3 4">F117</strain>
    </source>
</reference>
<dbReference type="GO" id="GO:0004077">
    <property type="term" value="F:biotin--[biotin carboxyl-carrier protein] ligase activity"/>
    <property type="evidence" value="ECO:0007669"/>
    <property type="project" value="UniProtKB-EC"/>
</dbReference>